<name>A0A1Q5U7U6_9EURO</name>
<organism evidence="1 2">
    <name type="scientific">Penicillium subrubescens</name>
    <dbReference type="NCBI Taxonomy" id="1316194"/>
    <lineage>
        <taxon>Eukaryota</taxon>
        <taxon>Fungi</taxon>
        <taxon>Dikarya</taxon>
        <taxon>Ascomycota</taxon>
        <taxon>Pezizomycotina</taxon>
        <taxon>Eurotiomycetes</taxon>
        <taxon>Eurotiomycetidae</taxon>
        <taxon>Eurotiales</taxon>
        <taxon>Aspergillaceae</taxon>
        <taxon>Penicillium</taxon>
    </lineage>
</organism>
<sequence>MQPGDKLVETKPCTPHEDATFTADHAGQAALTPAQDKLQGKVPGTPIGSSAPVGGVLMLSLVENCIS</sequence>
<dbReference type="EMBL" id="MNBE01000567">
    <property type="protein sequence ID" value="OKP08559.1"/>
    <property type="molecule type" value="Genomic_DNA"/>
</dbReference>
<dbReference type="AlphaFoldDB" id="A0A1Q5U7U6"/>
<protein>
    <submittedName>
        <fullName evidence="1">Uncharacterized protein</fullName>
    </submittedName>
</protein>
<comment type="caution">
    <text evidence="1">The sequence shown here is derived from an EMBL/GenBank/DDBJ whole genome shotgun (WGS) entry which is preliminary data.</text>
</comment>
<gene>
    <name evidence="1" type="ORF">PENSUB_5546</name>
</gene>
<evidence type="ECO:0000313" key="1">
    <source>
        <dbReference type="EMBL" id="OKP08559.1"/>
    </source>
</evidence>
<keyword evidence="2" id="KW-1185">Reference proteome</keyword>
<dbReference type="Proteomes" id="UP000186955">
    <property type="component" value="Unassembled WGS sequence"/>
</dbReference>
<proteinExistence type="predicted"/>
<evidence type="ECO:0000313" key="2">
    <source>
        <dbReference type="Proteomes" id="UP000186955"/>
    </source>
</evidence>
<reference evidence="1 2" key="1">
    <citation type="submission" date="2016-10" db="EMBL/GenBank/DDBJ databases">
        <title>Genome sequence of the ascomycete fungus Penicillium subrubescens.</title>
        <authorList>
            <person name="De Vries R.P."/>
            <person name="Peng M."/>
            <person name="Dilokpimol A."/>
            <person name="Hilden K."/>
            <person name="Makela M.R."/>
            <person name="Grigoriev I."/>
            <person name="Riley R."/>
            <person name="Granchi Z."/>
        </authorList>
    </citation>
    <scope>NUCLEOTIDE SEQUENCE [LARGE SCALE GENOMIC DNA]</scope>
    <source>
        <strain evidence="1 2">CBS 132785</strain>
    </source>
</reference>
<accession>A0A1Q5U7U6</accession>